<evidence type="ECO:0000313" key="1">
    <source>
        <dbReference type="EMBL" id="OBQ57632.1"/>
    </source>
</evidence>
<dbReference type="STRING" id="1560234.SP90_00925"/>
<comment type="caution">
    <text evidence="1">The sequence shown here is derived from an EMBL/GenBank/DDBJ whole genome shotgun (WGS) entry which is preliminary data.</text>
</comment>
<name>A0A1B7XQ43_9BACT</name>
<accession>A0A1B7XQ43</accession>
<reference evidence="1 2" key="1">
    <citation type="submission" date="2015-01" db="EMBL/GenBank/DDBJ databases">
        <title>Desulfovibrio sp. JC271 draft genome sequence.</title>
        <authorList>
            <person name="Shivani Y."/>
            <person name="Subhash Y."/>
            <person name="Sasikala C."/>
            <person name="Ramana C.V."/>
        </authorList>
    </citation>
    <scope>NUCLEOTIDE SEQUENCE [LARGE SCALE GENOMIC DNA]</scope>
    <source>
        <strain evidence="1 2">JC271</strain>
    </source>
</reference>
<gene>
    <name evidence="1" type="ORF">SP90_00925</name>
</gene>
<sequence>MRLRAACEDLREQSVGERIAVVESGIFLWATGKKTKIILSSEYPLVVQSKNAFKKYTESQHFLTISSSVTEG</sequence>
<dbReference type="Proteomes" id="UP000091979">
    <property type="component" value="Unassembled WGS sequence"/>
</dbReference>
<evidence type="ECO:0000313" key="2">
    <source>
        <dbReference type="Proteomes" id="UP000091979"/>
    </source>
</evidence>
<dbReference type="AlphaFoldDB" id="A0A1B7XQ43"/>
<proteinExistence type="predicted"/>
<organism evidence="1 2">
    <name type="scientific">Halodesulfovibrio spirochaetisodalis</name>
    <dbReference type="NCBI Taxonomy" id="1560234"/>
    <lineage>
        <taxon>Bacteria</taxon>
        <taxon>Pseudomonadati</taxon>
        <taxon>Thermodesulfobacteriota</taxon>
        <taxon>Desulfovibrionia</taxon>
        <taxon>Desulfovibrionales</taxon>
        <taxon>Desulfovibrionaceae</taxon>
        <taxon>Halodesulfovibrio</taxon>
    </lineage>
</organism>
<dbReference type="EMBL" id="JXMS01000001">
    <property type="protein sequence ID" value="OBQ57632.1"/>
    <property type="molecule type" value="Genomic_DNA"/>
</dbReference>
<keyword evidence="2" id="KW-1185">Reference proteome</keyword>
<dbReference type="PATRIC" id="fig|1560234.3.peg.198"/>
<protein>
    <submittedName>
        <fullName evidence="1">Uncharacterized protein</fullName>
    </submittedName>
</protein>